<dbReference type="GO" id="GO:0008483">
    <property type="term" value="F:transaminase activity"/>
    <property type="evidence" value="ECO:0007669"/>
    <property type="project" value="UniProtKB-KW"/>
</dbReference>
<dbReference type="Pfam" id="PF00392">
    <property type="entry name" value="GntR"/>
    <property type="match status" value="1"/>
</dbReference>
<dbReference type="GO" id="GO:0030170">
    <property type="term" value="F:pyridoxal phosphate binding"/>
    <property type="evidence" value="ECO:0007669"/>
    <property type="project" value="InterPro"/>
</dbReference>
<dbReference type="CDD" id="cd00609">
    <property type="entry name" value="AAT_like"/>
    <property type="match status" value="1"/>
</dbReference>
<dbReference type="EMBL" id="CP059378">
    <property type="protein sequence ID" value="QLY77862.1"/>
    <property type="molecule type" value="Genomic_DNA"/>
</dbReference>
<dbReference type="SUPFAM" id="SSF46785">
    <property type="entry name" value="Winged helix' DNA-binding domain"/>
    <property type="match status" value="1"/>
</dbReference>
<proteinExistence type="inferred from homology"/>
<accession>A0A7D6ZUY1</accession>
<dbReference type="CDD" id="cd07377">
    <property type="entry name" value="WHTH_GntR"/>
    <property type="match status" value="1"/>
</dbReference>
<dbReference type="InterPro" id="IPR004839">
    <property type="entry name" value="Aminotransferase_I/II_large"/>
</dbReference>
<dbReference type="InterPro" id="IPR036388">
    <property type="entry name" value="WH-like_DNA-bd_sf"/>
</dbReference>
<protein>
    <submittedName>
        <fullName evidence="7">PLP-dependent aminotransferase family protein</fullName>
    </submittedName>
</protein>
<dbReference type="PANTHER" id="PTHR46577:SF1">
    <property type="entry name" value="HTH-TYPE TRANSCRIPTIONAL REGULATORY PROTEIN GABR"/>
    <property type="match status" value="1"/>
</dbReference>
<dbReference type="SMART" id="SM00345">
    <property type="entry name" value="HTH_GNTR"/>
    <property type="match status" value="1"/>
</dbReference>
<evidence type="ECO:0000259" key="6">
    <source>
        <dbReference type="PROSITE" id="PS50949"/>
    </source>
</evidence>
<dbReference type="InterPro" id="IPR015421">
    <property type="entry name" value="PyrdxlP-dep_Trfase_major"/>
</dbReference>
<dbReference type="Gene3D" id="1.10.10.10">
    <property type="entry name" value="Winged helix-like DNA-binding domain superfamily/Winged helix DNA-binding domain"/>
    <property type="match status" value="1"/>
</dbReference>
<feature type="domain" description="HTH gntR-type" evidence="6">
    <location>
        <begin position="4"/>
        <end position="72"/>
    </location>
</feature>
<evidence type="ECO:0000256" key="5">
    <source>
        <dbReference type="ARBA" id="ARBA00023163"/>
    </source>
</evidence>
<evidence type="ECO:0000256" key="2">
    <source>
        <dbReference type="ARBA" id="ARBA00022898"/>
    </source>
</evidence>
<dbReference type="KEGG" id="cint:HZF06_12165"/>
<dbReference type="Pfam" id="PF00155">
    <property type="entry name" value="Aminotran_1_2"/>
    <property type="match status" value="1"/>
</dbReference>
<dbReference type="GO" id="GO:0003677">
    <property type="term" value="F:DNA binding"/>
    <property type="evidence" value="ECO:0007669"/>
    <property type="project" value="UniProtKB-KW"/>
</dbReference>
<dbReference type="GO" id="GO:0003700">
    <property type="term" value="F:DNA-binding transcription factor activity"/>
    <property type="evidence" value="ECO:0007669"/>
    <property type="project" value="InterPro"/>
</dbReference>
<evidence type="ECO:0000313" key="8">
    <source>
        <dbReference type="Proteomes" id="UP000512286"/>
    </source>
</evidence>
<keyword evidence="3" id="KW-0805">Transcription regulation</keyword>
<comment type="similarity">
    <text evidence="1">In the C-terminal section; belongs to the class-I pyridoxal-phosphate-dependent aminotransferase family.</text>
</comment>
<evidence type="ECO:0000256" key="3">
    <source>
        <dbReference type="ARBA" id="ARBA00023015"/>
    </source>
</evidence>
<dbReference type="AlphaFoldDB" id="A0A7D6ZUY1"/>
<keyword evidence="4" id="KW-0238">DNA-binding</keyword>
<dbReference type="InterPro" id="IPR036390">
    <property type="entry name" value="WH_DNA-bd_sf"/>
</dbReference>
<sequence>MNNISKTNIVKEFIFKQINEGKIKKNMRLPSCREVASKLSLNKITVNKAYNELEREHKVYSIPRGGFYLVDYENNSSSQNTEIDFATVKPDSKLIPYREFAHSINNAMEEYKSTLLDYESTIGLSSFRESLKNEFESKGVYTTSDRIIVTHGAQQAISLVFQAIFKNNKGKLLVEIPTYNIALKLASYIEVDVVGIERKEDGFDFKKIEMLFKKGDIAAFYVIPRHHNPTGYSLTENNKKKIAELCNKYNIILIEDDYLADLGYKKGSMPIHYYDITKSTVYIKSFSKTFMPGLRLGAAVLPQKLAESVVNLKYINDLNTSKLTQAALDIFIKSGMYERHVKKVKKSYEVKLRRAKEIISTLSPKNLIWHIPDNGIFIWVKLPEYIDIILLKNSLKKRGILINSTEEYFLKEECEERDSNYLRLCISSVPEEDISNITDIISEIRILMEAYDERGLVEGI</sequence>
<dbReference type="InterPro" id="IPR051446">
    <property type="entry name" value="HTH_trans_reg/aminotransferase"/>
</dbReference>
<dbReference type="Proteomes" id="UP000512286">
    <property type="component" value="Chromosome"/>
</dbReference>
<keyword evidence="5" id="KW-0804">Transcription</keyword>
<reference evidence="7 8" key="1">
    <citation type="submission" date="2020-07" db="EMBL/GenBank/DDBJ databases">
        <title>Electron transfer.</title>
        <authorList>
            <person name="Huang L."/>
            <person name="Liu X."/>
            <person name="Zhou S."/>
        </authorList>
    </citation>
    <scope>NUCLEOTIDE SEQUENCE [LARGE SCALE GENOMIC DNA]</scope>
    <source>
        <strain evidence="7 8">Lx1</strain>
    </source>
</reference>
<name>A0A7D6ZUY1_9CLOT</name>
<keyword evidence="7" id="KW-0808">Transferase</keyword>
<gene>
    <name evidence="7" type="ORF">HZF06_12165</name>
</gene>
<dbReference type="RefSeq" id="WP_021801890.1">
    <property type="nucleotide sequence ID" value="NZ_CP059378.1"/>
</dbReference>
<dbReference type="Gene3D" id="3.90.1150.10">
    <property type="entry name" value="Aspartate Aminotransferase, domain 1"/>
    <property type="match status" value="1"/>
</dbReference>
<dbReference type="InterPro" id="IPR015424">
    <property type="entry name" value="PyrdxlP-dep_Trfase"/>
</dbReference>
<dbReference type="PANTHER" id="PTHR46577">
    <property type="entry name" value="HTH-TYPE TRANSCRIPTIONAL REGULATORY PROTEIN GABR"/>
    <property type="match status" value="1"/>
</dbReference>
<evidence type="ECO:0000313" key="7">
    <source>
        <dbReference type="EMBL" id="QLY77862.1"/>
    </source>
</evidence>
<dbReference type="InterPro" id="IPR000524">
    <property type="entry name" value="Tscrpt_reg_HTH_GntR"/>
</dbReference>
<dbReference type="InterPro" id="IPR015422">
    <property type="entry name" value="PyrdxlP-dep_Trfase_small"/>
</dbReference>
<dbReference type="PROSITE" id="PS50949">
    <property type="entry name" value="HTH_GNTR"/>
    <property type="match status" value="1"/>
</dbReference>
<evidence type="ECO:0000256" key="4">
    <source>
        <dbReference type="ARBA" id="ARBA00023125"/>
    </source>
</evidence>
<evidence type="ECO:0000256" key="1">
    <source>
        <dbReference type="ARBA" id="ARBA00005384"/>
    </source>
</evidence>
<keyword evidence="2" id="KW-0663">Pyridoxal phosphate</keyword>
<dbReference type="SUPFAM" id="SSF53383">
    <property type="entry name" value="PLP-dependent transferases"/>
    <property type="match status" value="1"/>
</dbReference>
<dbReference type="Gene3D" id="3.40.640.10">
    <property type="entry name" value="Type I PLP-dependent aspartate aminotransferase-like (Major domain)"/>
    <property type="match status" value="1"/>
</dbReference>
<organism evidence="7 8">
    <name type="scientific">Clostridium intestinale</name>
    <dbReference type="NCBI Taxonomy" id="36845"/>
    <lineage>
        <taxon>Bacteria</taxon>
        <taxon>Bacillati</taxon>
        <taxon>Bacillota</taxon>
        <taxon>Clostridia</taxon>
        <taxon>Eubacteriales</taxon>
        <taxon>Clostridiaceae</taxon>
        <taxon>Clostridium</taxon>
    </lineage>
</organism>
<keyword evidence="7" id="KW-0032">Aminotransferase</keyword>